<keyword evidence="5" id="KW-0256">Endoplasmic reticulum</keyword>
<evidence type="ECO:0000256" key="1">
    <source>
        <dbReference type="ARBA" id="ARBA00004389"/>
    </source>
</evidence>
<name>A0A6B2L762_9EUKA</name>
<reference evidence="10" key="1">
    <citation type="journal article" date="2020" name="J. Eukaryot. Microbiol.">
        <title>De novo Sequencing, Assembly and Annotation of the Transcriptome for the Free-Living Testate Amoeba Arcella intermedia.</title>
        <authorList>
            <person name="Ribeiro G.M."/>
            <person name="Porfirio-Sousa A.L."/>
            <person name="Maurer-Alcala X.X."/>
            <person name="Katz L.A."/>
            <person name="Lahr D.J.G."/>
        </authorList>
    </citation>
    <scope>NUCLEOTIDE SEQUENCE</scope>
</reference>
<dbReference type="InterPro" id="IPR013969">
    <property type="entry name" value="Oligosacch_biosynth_Alg14"/>
</dbReference>
<evidence type="ECO:0000256" key="8">
    <source>
        <dbReference type="SAM" id="SignalP"/>
    </source>
</evidence>
<dbReference type="GO" id="GO:0006488">
    <property type="term" value="P:dolichol-linked oligosaccharide biosynthetic process"/>
    <property type="evidence" value="ECO:0007669"/>
    <property type="project" value="InterPro"/>
</dbReference>
<comment type="subcellular location">
    <subcellularLocation>
        <location evidence="1">Endoplasmic reticulum membrane</location>
        <topology evidence="1">Single-pass membrane protein</topology>
    </subcellularLocation>
</comment>
<feature type="signal peptide" evidence="8">
    <location>
        <begin position="1"/>
        <end position="16"/>
    </location>
</feature>
<evidence type="ECO:0000256" key="2">
    <source>
        <dbReference type="ARBA" id="ARBA00009731"/>
    </source>
</evidence>
<dbReference type="Gene3D" id="3.40.50.2000">
    <property type="entry name" value="Glycogen Phosphorylase B"/>
    <property type="match status" value="2"/>
</dbReference>
<proteinExistence type="inferred from homology"/>
<feature type="chain" id="PRO_5025491893" description="UDP-N-acetylglucosamine transferase subunit ALG14" evidence="8">
    <location>
        <begin position="17"/>
        <end position="375"/>
    </location>
</feature>
<dbReference type="GO" id="GO:0004577">
    <property type="term" value="F:N-acetylglucosaminyldiphosphodolichol N-acetylglucosaminyltransferase activity"/>
    <property type="evidence" value="ECO:0007669"/>
    <property type="project" value="TreeGrafter"/>
</dbReference>
<evidence type="ECO:0000256" key="4">
    <source>
        <dbReference type="ARBA" id="ARBA00022692"/>
    </source>
</evidence>
<dbReference type="PANTHER" id="PTHR12154">
    <property type="entry name" value="GLYCOSYL TRANSFERASE-RELATED"/>
    <property type="match status" value="1"/>
</dbReference>
<evidence type="ECO:0000256" key="3">
    <source>
        <dbReference type="ARBA" id="ARBA00017467"/>
    </source>
</evidence>
<protein>
    <recommendedName>
        <fullName evidence="3">UDP-N-acetylglucosamine transferase subunit ALG14</fullName>
    </recommendedName>
</protein>
<dbReference type="Pfam" id="PF08660">
    <property type="entry name" value="Alg14"/>
    <property type="match status" value="1"/>
</dbReference>
<evidence type="ECO:0000256" key="7">
    <source>
        <dbReference type="ARBA" id="ARBA00023136"/>
    </source>
</evidence>
<dbReference type="InterPro" id="IPR007235">
    <property type="entry name" value="Glyco_trans_28_C"/>
</dbReference>
<evidence type="ECO:0000313" key="10">
    <source>
        <dbReference type="EMBL" id="NDV32806.1"/>
    </source>
</evidence>
<sequence length="375" mass="42111">MAILLLILRFVAHLSKRPRKQNTIIILGSGGHTTEMFKFLDTVPEINSKFFPRHYVIADTDKGSEAKVHQFEHNKASKQATHYHLHRIPRSREVGQSYLTSVFTTLRATLTSFRLVWSLRPDVVLANGPGTCVPICISAWLLKLLGRLPHCYIALSESYACVSHVSLTTKLLYPFVNVLFVQWSNLLKKYPKAVYSGRIPFSPVTRKVDVNEDKGQVLVTVGTTLFKDLIKTVDSEKFGNLLNHLGYKEIHIQYGSGPMPSNIQKSKIKCVVYDYKPSLSEEISASSLIIGHAGVGTIFEALEEGKFIIAVPNPILMNNHQAEIAKEMEKRGYIKTSTCATLYEDLKKTTSKTALKFPKTESPAWYTTLSLALRL</sequence>
<dbReference type="AlphaFoldDB" id="A0A6B2L762"/>
<dbReference type="PANTHER" id="PTHR12154:SF4">
    <property type="entry name" value="UDP-N-ACETYLGLUCOSAMINE TRANSFERASE SUBUNIT ALG14 HOMOLOG"/>
    <property type="match status" value="1"/>
</dbReference>
<evidence type="ECO:0000256" key="6">
    <source>
        <dbReference type="ARBA" id="ARBA00022989"/>
    </source>
</evidence>
<evidence type="ECO:0000256" key="5">
    <source>
        <dbReference type="ARBA" id="ARBA00022824"/>
    </source>
</evidence>
<organism evidence="10">
    <name type="scientific">Arcella intermedia</name>
    <dbReference type="NCBI Taxonomy" id="1963864"/>
    <lineage>
        <taxon>Eukaryota</taxon>
        <taxon>Amoebozoa</taxon>
        <taxon>Tubulinea</taxon>
        <taxon>Elardia</taxon>
        <taxon>Arcellinida</taxon>
        <taxon>Sphaerothecina</taxon>
        <taxon>Arcellidae</taxon>
        <taxon>Arcella</taxon>
    </lineage>
</organism>
<dbReference type="SUPFAM" id="SSF53756">
    <property type="entry name" value="UDP-Glycosyltransferase/glycogen phosphorylase"/>
    <property type="match status" value="1"/>
</dbReference>
<keyword evidence="4" id="KW-0812">Transmembrane</keyword>
<keyword evidence="8" id="KW-0732">Signal</keyword>
<dbReference type="GO" id="GO:0043541">
    <property type="term" value="C:UDP-N-acetylglucosamine transferase complex"/>
    <property type="evidence" value="ECO:0007669"/>
    <property type="project" value="TreeGrafter"/>
</dbReference>
<dbReference type="EMBL" id="GIBP01003837">
    <property type="protein sequence ID" value="NDV32806.1"/>
    <property type="molecule type" value="Transcribed_RNA"/>
</dbReference>
<keyword evidence="7" id="KW-0472">Membrane</keyword>
<keyword evidence="6" id="KW-1133">Transmembrane helix</keyword>
<accession>A0A6B2L762</accession>
<comment type="similarity">
    <text evidence="2">Belongs to the ALG14 family.</text>
</comment>
<feature type="domain" description="Glycosyl transferase family 28 C-terminal" evidence="9">
    <location>
        <begin position="217"/>
        <end position="354"/>
    </location>
</feature>
<dbReference type="Pfam" id="PF04101">
    <property type="entry name" value="Glyco_tran_28_C"/>
    <property type="match status" value="1"/>
</dbReference>
<evidence type="ECO:0000259" key="9">
    <source>
        <dbReference type="Pfam" id="PF04101"/>
    </source>
</evidence>